<organism evidence="27">
    <name type="scientific">Argyrosomus japonicus</name>
    <name type="common">Japanese meagre</name>
    <name type="synonym">Sciaena japonica</name>
    <dbReference type="NCBI Taxonomy" id="448029"/>
    <lineage>
        <taxon>Eukaryota</taxon>
        <taxon>Metazoa</taxon>
        <taxon>Chordata</taxon>
        <taxon>Craniata</taxon>
        <taxon>Vertebrata</taxon>
        <taxon>Euteleostomi</taxon>
        <taxon>Actinopterygii</taxon>
        <taxon>Neopterygii</taxon>
        <taxon>Teleostei</taxon>
        <taxon>Neoteleostei</taxon>
        <taxon>Acanthomorphata</taxon>
        <taxon>Eupercaria</taxon>
        <taxon>Sciaenidae</taxon>
        <taxon>Argyrosomus</taxon>
    </lineage>
</organism>
<dbReference type="EMBL" id="MT956601">
    <property type="protein sequence ID" value="QOS44501.1"/>
    <property type="molecule type" value="mRNA"/>
</dbReference>
<sequence length="912" mass="102649">MCVLRPLLLSVVIIICYFVTGPYNCVAAVKKTSCHVQDGRADCSHLSLSEVPQNLPRNLTSLDMSHNRLRRIPPVSLTPYPGLLHLDVSYNSITKVDGGLCQTLPLLQTLNVEHNEIFVLKKEDVSHCTKLTRLIMASNILKLQGEPFSALQTLKFLDVSINKLKSAKLGTQPQLPNLVNLNLASNDFTTLKKDDFLFLNHSTNLQVLNLSSVPLKILEPGCFKPISRLHTLIMDKSNMGTLVIAKLCKELSGTAIDALSLRNMKLVTLTNTTFAGLQETSLSFLDLSHNGMGKIEKGSFQWLTRLQTLILEDNNIKHVTKDTFQGLKSLKKLQLTKALVKGHTSATPIIDDFSFQPLSVLESLILQNTAVRDITKHTFTGLTSLKELDVSWSTYTSLKNISNETLASLAGSPLRTLNLTGTAITHINPGAFSVFRNLTTLLLDHNFISQILTGKEFEGLDQVQEIHMANNYRKVNLSSTSFVNVPNLRVLTLGKSLTVKALDLHPSPFKPLPNLTILDLSNNNIANIREDLLEGLVNLKVLKLQHNNLARLWKNANLGGPVLFLKGAPNLKTLLMDSNGLDEIPAGGLRGLHDLRELSLAYNLLNNLKDSVFDDLNSLEALFLEKNMITTVRPEVFKTPMSNLSLLNMGKNPFDCTCESILWFVTWLNNTNMTNVPDLREQYMCNTPLVYFNHSIMDFDGLSCKDMTPFQALYILSSTAVIMLIVTALLVRFHGWRIQFYCNILINRTLGFSDAKAEEGRQFEYDAYVIHAEEDGSWVERRMAPLENENCKFCLEDRDSVPGVSQLESIVDNMRRSRKILFVITESLLRDPWCRRFTAHHALHQVIEASRDSVVLVFLQDVHDYKLSRSLFLRRGMLRPCCILDWPIHKERIPAFRQKLLIALGMTNRLQE</sequence>
<feature type="chain" id="PRO_5029839481" description="Toll-like receptor 3" evidence="25">
    <location>
        <begin position="22"/>
        <end position="912"/>
    </location>
</feature>
<evidence type="ECO:0000256" key="23">
    <source>
        <dbReference type="ARBA" id="ARBA00072834"/>
    </source>
</evidence>
<dbReference type="GO" id="GO:0045087">
    <property type="term" value="P:innate immune response"/>
    <property type="evidence" value="ECO:0007669"/>
    <property type="project" value="UniProtKB-KW"/>
</dbReference>
<dbReference type="GO" id="GO:0043123">
    <property type="term" value="P:positive regulation of canonical NF-kappaB signal transduction"/>
    <property type="evidence" value="ECO:0007669"/>
    <property type="project" value="UniProtKB-ARBA"/>
</dbReference>
<evidence type="ECO:0000256" key="18">
    <source>
        <dbReference type="ARBA" id="ARBA00023136"/>
    </source>
</evidence>
<name>A0A7M1XYH3_ARGJA</name>
<feature type="signal peptide" evidence="25">
    <location>
        <begin position="1"/>
        <end position="21"/>
    </location>
</feature>
<dbReference type="PANTHER" id="PTHR24365:SF524">
    <property type="entry name" value="TOLL-LIKE RECEPTOR 3"/>
    <property type="match status" value="1"/>
</dbReference>
<dbReference type="GO" id="GO:0035556">
    <property type="term" value="P:intracellular signal transduction"/>
    <property type="evidence" value="ECO:0007669"/>
    <property type="project" value="UniProtKB-ARBA"/>
</dbReference>
<dbReference type="GO" id="GO:0005789">
    <property type="term" value="C:endoplasmic reticulum membrane"/>
    <property type="evidence" value="ECO:0007669"/>
    <property type="project" value="UniProtKB-SubCell"/>
</dbReference>
<comment type="similarity">
    <text evidence="4">Belongs to the Toll-like receptor family.</text>
</comment>
<dbReference type="GO" id="GO:0010008">
    <property type="term" value="C:endosome membrane"/>
    <property type="evidence" value="ECO:0007669"/>
    <property type="project" value="UniProtKB-SubCell"/>
</dbReference>
<dbReference type="GO" id="GO:0005769">
    <property type="term" value="C:early endosome"/>
    <property type="evidence" value="ECO:0007669"/>
    <property type="project" value="UniProtKB-SubCell"/>
</dbReference>
<evidence type="ECO:0000313" key="27">
    <source>
        <dbReference type="EMBL" id="QOS44501.1"/>
    </source>
</evidence>
<keyword evidence="12" id="KW-0967">Endosome</keyword>
<keyword evidence="17 24" id="KW-1133">Transmembrane helix</keyword>
<evidence type="ECO:0000256" key="24">
    <source>
        <dbReference type="SAM" id="Phobius"/>
    </source>
</evidence>
<evidence type="ECO:0000256" key="4">
    <source>
        <dbReference type="ARBA" id="ARBA00009634"/>
    </source>
</evidence>
<dbReference type="GO" id="GO:0032722">
    <property type="term" value="P:positive regulation of chemokine production"/>
    <property type="evidence" value="ECO:0007669"/>
    <property type="project" value="UniProtKB-ARBA"/>
</dbReference>
<dbReference type="Gene3D" id="3.40.50.10140">
    <property type="entry name" value="Toll/interleukin-1 receptor homology (TIR) domain"/>
    <property type="match status" value="1"/>
</dbReference>
<dbReference type="InterPro" id="IPR000483">
    <property type="entry name" value="Cys-rich_flank_reg_C"/>
</dbReference>
<evidence type="ECO:0000256" key="7">
    <source>
        <dbReference type="ARBA" id="ARBA00022588"/>
    </source>
</evidence>
<protein>
    <recommendedName>
        <fullName evidence="23">Toll-like receptor 3</fullName>
    </recommendedName>
</protein>
<dbReference type="PROSITE" id="PS50104">
    <property type="entry name" value="TIR"/>
    <property type="match status" value="1"/>
</dbReference>
<dbReference type="SMR" id="A0A7M1XYH3"/>
<dbReference type="InterPro" id="IPR032675">
    <property type="entry name" value="LRR_dom_sf"/>
</dbReference>
<dbReference type="GO" id="GO:0005886">
    <property type="term" value="C:plasma membrane"/>
    <property type="evidence" value="ECO:0007669"/>
    <property type="project" value="UniProtKB-ARBA"/>
</dbReference>
<dbReference type="InterPro" id="IPR041015">
    <property type="entry name" value="TLR3_TMD"/>
</dbReference>
<dbReference type="Gene3D" id="3.80.10.10">
    <property type="entry name" value="Ribonuclease Inhibitor"/>
    <property type="match status" value="1"/>
</dbReference>
<dbReference type="SMART" id="SM00365">
    <property type="entry name" value="LRR_SD22"/>
    <property type="match status" value="7"/>
</dbReference>
<keyword evidence="6" id="KW-0597">Phosphoprotein</keyword>
<keyword evidence="7" id="KW-0399">Innate immunity</keyword>
<dbReference type="AlphaFoldDB" id="A0A7M1XYH3"/>
<dbReference type="Pfam" id="PF17968">
    <property type="entry name" value="Tlr3_TMD"/>
    <property type="match status" value="1"/>
</dbReference>
<keyword evidence="18 24" id="KW-0472">Membrane</keyword>
<keyword evidence="19" id="KW-1015">Disulfide bond</keyword>
<keyword evidence="21" id="KW-0325">Glycoprotein</keyword>
<dbReference type="GO" id="GO:0090594">
    <property type="term" value="P:inflammatory response to wounding"/>
    <property type="evidence" value="ECO:0007669"/>
    <property type="project" value="UniProtKB-ARBA"/>
</dbReference>
<dbReference type="GO" id="GO:0032755">
    <property type="term" value="P:positive regulation of interleukin-6 production"/>
    <property type="evidence" value="ECO:0007669"/>
    <property type="project" value="UniProtKB-ARBA"/>
</dbReference>
<keyword evidence="11" id="KW-0677">Repeat</keyword>
<evidence type="ECO:0000256" key="17">
    <source>
        <dbReference type="ARBA" id="ARBA00022989"/>
    </source>
</evidence>
<dbReference type="SUPFAM" id="SSF52058">
    <property type="entry name" value="L domain-like"/>
    <property type="match status" value="2"/>
</dbReference>
<dbReference type="GO" id="GO:0032728">
    <property type="term" value="P:positive regulation of interferon-beta production"/>
    <property type="evidence" value="ECO:0007669"/>
    <property type="project" value="UniProtKB-ARBA"/>
</dbReference>
<evidence type="ECO:0000256" key="22">
    <source>
        <dbReference type="ARBA" id="ARBA00023198"/>
    </source>
</evidence>
<evidence type="ECO:0000256" key="3">
    <source>
        <dbReference type="ARBA" id="ARBA00004608"/>
    </source>
</evidence>
<dbReference type="InterPro" id="IPR000157">
    <property type="entry name" value="TIR_dom"/>
</dbReference>
<dbReference type="SUPFAM" id="SSF52200">
    <property type="entry name" value="Toll/Interleukin receptor TIR domain"/>
    <property type="match status" value="1"/>
</dbReference>
<keyword evidence="14" id="KW-0832">Ubl conjugation</keyword>
<dbReference type="Pfam" id="PF13676">
    <property type="entry name" value="TIR_2"/>
    <property type="match status" value="1"/>
</dbReference>
<dbReference type="GO" id="GO:0043330">
    <property type="term" value="P:response to exogenous dsRNA"/>
    <property type="evidence" value="ECO:0007669"/>
    <property type="project" value="UniProtKB-ARBA"/>
</dbReference>
<dbReference type="PANTHER" id="PTHR24365">
    <property type="entry name" value="TOLL-LIKE RECEPTOR"/>
    <property type="match status" value="1"/>
</dbReference>
<dbReference type="GO" id="GO:0004888">
    <property type="term" value="F:transmembrane signaling receptor activity"/>
    <property type="evidence" value="ECO:0007669"/>
    <property type="project" value="UniProtKB-ARBA"/>
</dbReference>
<evidence type="ECO:0000256" key="8">
    <source>
        <dbReference type="ARBA" id="ARBA00022614"/>
    </source>
</evidence>
<dbReference type="InterPro" id="IPR001611">
    <property type="entry name" value="Leu-rich_rpt"/>
</dbReference>
<dbReference type="GO" id="GO:0046330">
    <property type="term" value="P:positive regulation of JNK cascade"/>
    <property type="evidence" value="ECO:0007669"/>
    <property type="project" value="UniProtKB-ARBA"/>
</dbReference>
<comment type="subcellular location">
    <subcellularLocation>
        <location evidence="2">Early endosome</location>
    </subcellularLocation>
    <subcellularLocation>
        <location evidence="1">Endoplasmic reticulum membrane</location>
        <topology evidence="1">Single-pass type I membrane protein</topology>
    </subcellularLocation>
    <subcellularLocation>
        <location evidence="3">Endosome membrane</location>
    </subcellularLocation>
</comment>
<dbReference type="Pfam" id="PF13855">
    <property type="entry name" value="LRR_8"/>
    <property type="match status" value="5"/>
</dbReference>
<evidence type="ECO:0000256" key="14">
    <source>
        <dbReference type="ARBA" id="ARBA00022843"/>
    </source>
</evidence>
<evidence type="ECO:0000256" key="21">
    <source>
        <dbReference type="ARBA" id="ARBA00023180"/>
    </source>
</evidence>
<keyword evidence="10 25" id="KW-0732">Signal</keyword>
<evidence type="ECO:0000256" key="5">
    <source>
        <dbReference type="ARBA" id="ARBA00022499"/>
    </source>
</evidence>
<evidence type="ECO:0000256" key="13">
    <source>
        <dbReference type="ARBA" id="ARBA00022824"/>
    </source>
</evidence>
<dbReference type="SMART" id="SM00255">
    <property type="entry name" value="TIR"/>
    <property type="match status" value="1"/>
</dbReference>
<proteinExistence type="evidence at transcript level"/>
<evidence type="ECO:0000256" key="15">
    <source>
        <dbReference type="ARBA" id="ARBA00022859"/>
    </source>
</evidence>
<dbReference type="GO" id="GO:0038187">
    <property type="term" value="F:pattern recognition receptor activity"/>
    <property type="evidence" value="ECO:0007669"/>
    <property type="project" value="UniProtKB-ARBA"/>
</dbReference>
<keyword evidence="15" id="KW-0391">Immunity</keyword>
<dbReference type="GO" id="GO:0002224">
    <property type="term" value="P:toll-like receptor signaling pathway"/>
    <property type="evidence" value="ECO:0007669"/>
    <property type="project" value="TreeGrafter"/>
</dbReference>
<evidence type="ECO:0000256" key="16">
    <source>
        <dbReference type="ARBA" id="ARBA00022884"/>
    </source>
</evidence>
<evidence type="ECO:0000256" key="20">
    <source>
        <dbReference type="ARBA" id="ARBA00023170"/>
    </source>
</evidence>
<feature type="domain" description="TIR" evidence="26">
    <location>
        <begin position="763"/>
        <end position="904"/>
    </location>
</feature>
<keyword evidence="13" id="KW-0256">Endoplasmic reticulum</keyword>
<evidence type="ECO:0000256" key="10">
    <source>
        <dbReference type="ARBA" id="ARBA00022729"/>
    </source>
</evidence>
<keyword evidence="5" id="KW-1017">Isopeptide bond</keyword>
<keyword evidence="8" id="KW-0433">Leucine-rich repeat</keyword>
<reference evidence="27" key="1">
    <citation type="submission" date="2020-09" db="EMBL/GenBank/DDBJ databases">
        <title>Molecular identification and expression analysis of TLRs from Argyrosomus japonicus.</title>
        <authorList>
            <person name="Han F."/>
            <person name="Zhang Y."/>
            <person name="Gao T."/>
        </authorList>
    </citation>
    <scope>NUCLEOTIDE SEQUENCE</scope>
</reference>
<feature type="transmembrane region" description="Helical" evidence="24">
    <location>
        <begin position="712"/>
        <end position="731"/>
    </location>
</feature>
<evidence type="ECO:0000256" key="1">
    <source>
        <dbReference type="ARBA" id="ARBA00004115"/>
    </source>
</evidence>
<dbReference type="SMART" id="SM00082">
    <property type="entry name" value="LRRCT"/>
    <property type="match status" value="1"/>
</dbReference>
<evidence type="ECO:0000259" key="26">
    <source>
        <dbReference type="PROSITE" id="PS50104"/>
    </source>
</evidence>
<dbReference type="FunFam" id="3.80.10.10:FF:000137">
    <property type="entry name" value="Toll-like receptor 3"/>
    <property type="match status" value="1"/>
</dbReference>
<dbReference type="GO" id="GO:0051607">
    <property type="term" value="P:defense response to virus"/>
    <property type="evidence" value="ECO:0007669"/>
    <property type="project" value="UniProtKB-ARBA"/>
</dbReference>
<dbReference type="InterPro" id="IPR003591">
    <property type="entry name" value="Leu-rich_rpt_typical-subtyp"/>
</dbReference>
<accession>A0A7M1XYH3</accession>
<dbReference type="PRINTS" id="PR00019">
    <property type="entry name" value="LEURICHRPT"/>
</dbReference>
<dbReference type="InterPro" id="IPR035897">
    <property type="entry name" value="Toll_tir_struct_dom_sf"/>
</dbReference>
<evidence type="ECO:0000256" key="25">
    <source>
        <dbReference type="SAM" id="SignalP"/>
    </source>
</evidence>
<dbReference type="FunFam" id="3.40.50.10140:FF:000008">
    <property type="entry name" value="Toll-like receptor 3"/>
    <property type="match status" value="1"/>
</dbReference>
<evidence type="ECO:0000256" key="6">
    <source>
        <dbReference type="ARBA" id="ARBA00022553"/>
    </source>
</evidence>
<keyword evidence="9 24" id="KW-0812">Transmembrane</keyword>
<keyword evidence="20 27" id="KW-0675">Receptor</keyword>
<dbReference type="SMART" id="SM00369">
    <property type="entry name" value="LRR_TYP"/>
    <property type="match status" value="15"/>
</dbReference>
<evidence type="ECO:0000256" key="2">
    <source>
        <dbReference type="ARBA" id="ARBA00004412"/>
    </source>
</evidence>
<dbReference type="PROSITE" id="PS51450">
    <property type="entry name" value="LRR"/>
    <property type="match status" value="3"/>
</dbReference>
<keyword evidence="16" id="KW-0694">RNA-binding</keyword>
<gene>
    <name evidence="27" type="primary">TLR3</name>
</gene>
<evidence type="ECO:0000256" key="11">
    <source>
        <dbReference type="ARBA" id="ARBA00022737"/>
    </source>
</evidence>
<dbReference type="GO" id="GO:0003723">
    <property type="term" value="F:RNA binding"/>
    <property type="evidence" value="ECO:0007669"/>
    <property type="project" value="UniProtKB-KW"/>
</dbReference>
<keyword evidence="22" id="KW-0395">Inflammatory response</keyword>
<evidence type="ECO:0000256" key="12">
    <source>
        <dbReference type="ARBA" id="ARBA00022753"/>
    </source>
</evidence>
<evidence type="ECO:0000256" key="19">
    <source>
        <dbReference type="ARBA" id="ARBA00023157"/>
    </source>
</evidence>
<evidence type="ECO:0000256" key="9">
    <source>
        <dbReference type="ARBA" id="ARBA00022692"/>
    </source>
</evidence>